<dbReference type="EMBL" id="ML993872">
    <property type="protein sequence ID" value="KAF2204608.1"/>
    <property type="molecule type" value="Genomic_DNA"/>
</dbReference>
<dbReference type="InterPro" id="IPR056884">
    <property type="entry name" value="NPHP3-like_N"/>
</dbReference>
<dbReference type="PANTHER" id="PTHR10039:SF15">
    <property type="entry name" value="NACHT DOMAIN-CONTAINING PROTEIN"/>
    <property type="match status" value="1"/>
</dbReference>
<evidence type="ECO:0000256" key="1">
    <source>
        <dbReference type="ARBA" id="ARBA00022737"/>
    </source>
</evidence>
<evidence type="ECO:0000313" key="3">
    <source>
        <dbReference type="EMBL" id="KAF2204608.1"/>
    </source>
</evidence>
<comment type="caution">
    <text evidence="3">The sequence shown here is derived from an EMBL/GenBank/DDBJ whole genome shotgun (WGS) entry which is preliminary data.</text>
</comment>
<dbReference type="OrthoDB" id="3885310at2759"/>
<dbReference type="Gene3D" id="3.40.50.300">
    <property type="entry name" value="P-loop containing nucleotide triphosphate hydrolases"/>
    <property type="match status" value="1"/>
</dbReference>
<proteinExistence type="predicted"/>
<dbReference type="InterPro" id="IPR027417">
    <property type="entry name" value="P-loop_NTPase"/>
</dbReference>
<dbReference type="SUPFAM" id="SSF52540">
    <property type="entry name" value="P-loop containing nucleoside triphosphate hydrolases"/>
    <property type="match status" value="1"/>
</dbReference>
<dbReference type="AlphaFoldDB" id="A0A9P4MYU9"/>
<reference evidence="3" key="1">
    <citation type="journal article" date="2020" name="Stud. Mycol.">
        <title>101 Dothideomycetes genomes: a test case for predicting lifestyles and emergence of pathogens.</title>
        <authorList>
            <person name="Haridas S."/>
            <person name="Albert R."/>
            <person name="Binder M."/>
            <person name="Bloem J."/>
            <person name="Labutti K."/>
            <person name="Salamov A."/>
            <person name="Andreopoulos B."/>
            <person name="Baker S."/>
            <person name="Barry K."/>
            <person name="Bills G."/>
            <person name="Bluhm B."/>
            <person name="Cannon C."/>
            <person name="Castanera R."/>
            <person name="Culley D."/>
            <person name="Daum C."/>
            <person name="Ezra D."/>
            <person name="Gonzalez J."/>
            <person name="Henrissat B."/>
            <person name="Kuo A."/>
            <person name="Liang C."/>
            <person name="Lipzen A."/>
            <person name="Lutzoni F."/>
            <person name="Magnuson J."/>
            <person name="Mondo S."/>
            <person name="Nolan M."/>
            <person name="Ohm R."/>
            <person name="Pangilinan J."/>
            <person name="Park H.-J."/>
            <person name="Ramirez L."/>
            <person name="Alfaro M."/>
            <person name="Sun H."/>
            <person name="Tritt A."/>
            <person name="Yoshinaga Y."/>
            <person name="Zwiers L.-H."/>
            <person name="Turgeon B."/>
            <person name="Goodwin S."/>
            <person name="Spatafora J."/>
            <person name="Crous P."/>
            <person name="Grigoriev I."/>
        </authorList>
    </citation>
    <scope>NUCLEOTIDE SEQUENCE</scope>
    <source>
        <strain evidence="3">ATCC 74209</strain>
    </source>
</reference>
<feature type="domain" description="Nephrocystin 3-like N-terminal" evidence="2">
    <location>
        <begin position="35"/>
        <end position="195"/>
    </location>
</feature>
<dbReference type="Proteomes" id="UP000799536">
    <property type="component" value="Unassembled WGS sequence"/>
</dbReference>
<evidence type="ECO:0000313" key="4">
    <source>
        <dbReference type="Proteomes" id="UP000799536"/>
    </source>
</evidence>
<organism evidence="3 4">
    <name type="scientific">Delitschia confertaspora ATCC 74209</name>
    <dbReference type="NCBI Taxonomy" id="1513339"/>
    <lineage>
        <taxon>Eukaryota</taxon>
        <taxon>Fungi</taxon>
        <taxon>Dikarya</taxon>
        <taxon>Ascomycota</taxon>
        <taxon>Pezizomycotina</taxon>
        <taxon>Dothideomycetes</taxon>
        <taxon>Pleosporomycetidae</taxon>
        <taxon>Pleosporales</taxon>
        <taxon>Delitschiaceae</taxon>
        <taxon>Delitschia</taxon>
    </lineage>
</organism>
<dbReference type="Pfam" id="PF24883">
    <property type="entry name" value="NPHP3_N"/>
    <property type="match status" value="1"/>
</dbReference>
<dbReference type="PANTHER" id="PTHR10039">
    <property type="entry name" value="AMELOGENIN"/>
    <property type="match status" value="1"/>
</dbReference>
<keyword evidence="1" id="KW-0677">Repeat</keyword>
<protein>
    <recommendedName>
        <fullName evidence="2">Nephrocystin 3-like N-terminal domain-containing protein</fullName>
    </recommendedName>
</protein>
<accession>A0A9P4MYU9</accession>
<gene>
    <name evidence="3" type="ORF">GQ43DRAFT_141111</name>
</gene>
<sequence length="496" mass="55594">MYLRHSDSPMGLRLLHPSLGVSHPLSADIFPNLFDSFFETPIFKHWYTGKGTWQLHCIGGPGVGKTTFSALTSSKLKKEARMTGHPVVSIFIQKDVLENESAPHEYFLGRFLLTVINELKRPSCFSNDYPLIGDTEICPPIDTLRETLRRQLSQYHRSFLIVDGVDRCCSALRSQMRQELLAFRSSGLCVMITSRLPVFGIPETADCDIEDCETEDLTLYVECKICQSTLCLPCQEKGEICPNCENNHHLHEPYDRVDFQMTSMIVFDNMEKYIAWDLERQHGDLGLLSSYPRKPPVSNLGMALLEDPTGATPEQLVRNINKRAVYNNVAIAKARLESLDEIHALETLEALEGSRDRLPANIVALFDAEIARIEAQPELQQELGLKAISTVGCHGDSHWGMDGAALEERLKIVVSRPRAAPPASMEDVMEACRGLLLIVPAATEDAQDVPIFHPLLHQYVRDRYNTSLDRAEQDSCRLISLGHDPAVRASLDLDLA</sequence>
<evidence type="ECO:0000259" key="2">
    <source>
        <dbReference type="Pfam" id="PF24883"/>
    </source>
</evidence>
<name>A0A9P4MYU9_9PLEO</name>
<keyword evidence="4" id="KW-1185">Reference proteome</keyword>